<feature type="domain" description="Four-carbon acid sugar kinase N-terminal" evidence="1">
    <location>
        <begin position="4"/>
        <end position="211"/>
    </location>
</feature>
<dbReference type="AlphaFoldDB" id="A0AB94IWC7"/>
<sequence>MVSLLIVADDFTGALDTGVQFVARGASTRVVTDLDRDFSRDEAQVLVLDTETRHLAPEAAYAAVHRAVSAALRAGVPYIYKKTDSGLRGNVGSELAAAMDAAGVQSLPFVPAFPSMGRITRDGVQYVDGLPLDQSVFGRDPFEPVRFSRIGDVIAQQTSKAVFVRRPGEPGMGQGIQVYDATTDEDLKLTARALGPEGLRLSAGCAGFASVLADLLMPAARPAAVPSLAPGTSSWPAAASTP</sequence>
<dbReference type="Pfam" id="PF07005">
    <property type="entry name" value="SBD_N"/>
    <property type="match status" value="1"/>
</dbReference>
<dbReference type="SUPFAM" id="SSF142764">
    <property type="entry name" value="YgbK-like"/>
    <property type="match status" value="1"/>
</dbReference>
<dbReference type="EMBL" id="FP929056">
    <property type="protein sequence ID" value="CBL28004.1"/>
    <property type="molecule type" value="Genomic_DNA"/>
</dbReference>
<organism evidence="2 3">
    <name type="scientific">Fretibacterium fastidiosum</name>
    <dbReference type="NCBI Taxonomy" id="651822"/>
    <lineage>
        <taxon>Bacteria</taxon>
        <taxon>Thermotogati</taxon>
        <taxon>Synergistota</taxon>
        <taxon>Synergistia</taxon>
        <taxon>Synergistales</taxon>
        <taxon>Aminobacteriaceae</taxon>
        <taxon>Fretibacterium</taxon>
    </lineage>
</organism>
<gene>
    <name evidence="2" type="ORF">SY1_06280</name>
</gene>
<accession>A0AB94IWC7</accession>
<dbReference type="InterPro" id="IPR037051">
    <property type="entry name" value="4-carb_acid_sugar_kinase_N_sf"/>
</dbReference>
<proteinExistence type="predicted"/>
<name>A0AB94IWC7_9BACT</name>
<protein>
    <recommendedName>
        <fullName evidence="1">Four-carbon acid sugar kinase N-terminal domain-containing protein</fullName>
    </recommendedName>
</protein>
<reference evidence="3" key="1">
    <citation type="submission" date="2010-03" db="EMBL/GenBank/DDBJ databases">
        <title>The genome sequence of Synergistetes sp. SGP1.</title>
        <authorList>
            <consortium name="metaHIT consortium -- http://www.metahit.eu/"/>
            <person name="Pajon A."/>
            <person name="Turner K."/>
            <person name="Parkhill J."/>
            <person name="Wade W."/>
            <person name="Vartoukian S."/>
        </authorList>
    </citation>
    <scope>NUCLEOTIDE SEQUENCE [LARGE SCALE GENOMIC DNA]</scope>
    <source>
        <strain evidence="3">SGP1</strain>
    </source>
</reference>
<dbReference type="Proteomes" id="UP000008957">
    <property type="component" value="Chromosome"/>
</dbReference>
<dbReference type="RefSeq" id="WP_015556151.1">
    <property type="nucleotide sequence ID" value="NC_021038.1"/>
</dbReference>
<dbReference type="InterPro" id="IPR010737">
    <property type="entry name" value="4-carb_acid_sugar_kinase_N"/>
</dbReference>
<evidence type="ECO:0000313" key="2">
    <source>
        <dbReference type="EMBL" id="CBL28004.1"/>
    </source>
</evidence>
<keyword evidence="3" id="KW-1185">Reference proteome</keyword>
<dbReference type="KEGG" id="sbr:SY1_06280"/>
<evidence type="ECO:0000259" key="1">
    <source>
        <dbReference type="Pfam" id="PF07005"/>
    </source>
</evidence>
<evidence type="ECO:0000313" key="3">
    <source>
        <dbReference type="Proteomes" id="UP000008957"/>
    </source>
</evidence>
<reference evidence="2 3" key="2">
    <citation type="submission" date="2010-03" db="EMBL/GenBank/DDBJ databases">
        <authorList>
            <person name="Pajon A."/>
        </authorList>
    </citation>
    <scope>NUCLEOTIDE SEQUENCE [LARGE SCALE GENOMIC DNA]</scope>
    <source>
        <strain evidence="2 3">SGP1</strain>
    </source>
</reference>
<dbReference type="Gene3D" id="3.40.50.10840">
    <property type="entry name" value="Putative sugar-binding, N-terminal domain"/>
    <property type="match status" value="1"/>
</dbReference>